<dbReference type="OrthoDB" id="2919534at2759"/>
<keyword evidence="1" id="KW-0472">Membrane</keyword>
<keyword evidence="1" id="KW-0812">Transmembrane</keyword>
<dbReference type="Proteomes" id="UP000187406">
    <property type="component" value="Unassembled WGS sequence"/>
</dbReference>
<dbReference type="Gene3D" id="2.40.70.10">
    <property type="entry name" value="Acid Proteases"/>
    <property type="match status" value="1"/>
</dbReference>
<dbReference type="InterPro" id="IPR021109">
    <property type="entry name" value="Peptidase_aspartic_dom_sf"/>
</dbReference>
<sequence length="168" mass="18965">MEVPYHDHRCPPFLEAQINEVFVRRVLIDIGILVNLIPLQVLTVVGIARHSITQSDTPIIGFSNIAIPTIGYIQMDLKVGPVRSSTVFYAMDVNVSYDILLGHPWLNKHRPIPSTYHQCVNGRIGNIVIRILGNQFPFDILSFMMILLPLARMLFLDQSVLLCCNGKK</sequence>
<evidence type="ECO:0000256" key="1">
    <source>
        <dbReference type="SAM" id="Phobius"/>
    </source>
</evidence>
<evidence type="ECO:0000313" key="3">
    <source>
        <dbReference type="Proteomes" id="UP000187406"/>
    </source>
</evidence>
<keyword evidence="3" id="KW-1185">Reference proteome</keyword>
<name>A0A1Q3AMC3_CEPFO</name>
<dbReference type="InParanoid" id="A0A1Q3AMC3"/>
<dbReference type="CDD" id="cd00303">
    <property type="entry name" value="retropepsin_like"/>
    <property type="match status" value="1"/>
</dbReference>
<proteinExistence type="predicted"/>
<dbReference type="PANTHER" id="PTHR33240">
    <property type="entry name" value="OS08G0508500 PROTEIN"/>
    <property type="match status" value="1"/>
</dbReference>
<feature type="transmembrane region" description="Helical" evidence="1">
    <location>
        <begin position="136"/>
        <end position="155"/>
    </location>
</feature>
<accession>A0A1Q3AMC3</accession>
<dbReference type="PANTHER" id="PTHR33240:SF15">
    <property type="entry name" value="GAG-PRO-LIKE PROTEIN"/>
    <property type="match status" value="1"/>
</dbReference>
<evidence type="ECO:0000313" key="2">
    <source>
        <dbReference type="EMBL" id="GAV56907.1"/>
    </source>
</evidence>
<organism evidence="2 3">
    <name type="scientific">Cephalotus follicularis</name>
    <name type="common">Albany pitcher plant</name>
    <dbReference type="NCBI Taxonomy" id="3775"/>
    <lineage>
        <taxon>Eukaryota</taxon>
        <taxon>Viridiplantae</taxon>
        <taxon>Streptophyta</taxon>
        <taxon>Embryophyta</taxon>
        <taxon>Tracheophyta</taxon>
        <taxon>Spermatophyta</taxon>
        <taxon>Magnoliopsida</taxon>
        <taxon>eudicotyledons</taxon>
        <taxon>Gunneridae</taxon>
        <taxon>Pentapetalae</taxon>
        <taxon>rosids</taxon>
        <taxon>fabids</taxon>
        <taxon>Oxalidales</taxon>
        <taxon>Cephalotaceae</taxon>
        <taxon>Cephalotus</taxon>
    </lineage>
</organism>
<keyword evidence="1" id="KW-1133">Transmembrane helix</keyword>
<dbReference type="EMBL" id="BDDD01000010">
    <property type="protein sequence ID" value="GAV56907.1"/>
    <property type="molecule type" value="Genomic_DNA"/>
</dbReference>
<evidence type="ECO:0008006" key="4">
    <source>
        <dbReference type="Google" id="ProtNLM"/>
    </source>
</evidence>
<reference evidence="3" key="1">
    <citation type="submission" date="2016-04" db="EMBL/GenBank/DDBJ databases">
        <title>Cephalotus genome sequencing.</title>
        <authorList>
            <person name="Fukushima K."/>
            <person name="Hasebe M."/>
            <person name="Fang X."/>
        </authorList>
    </citation>
    <scope>NUCLEOTIDE SEQUENCE [LARGE SCALE GENOMIC DNA]</scope>
    <source>
        <strain evidence="3">cv. St1</strain>
    </source>
</reference>
<protein>
    <recommendedName>
        <fullName evidence="4">RVP_2 domain-containing protein</fullName>
    </recommendedName>
</protein>
<gene>
    <name evidence="2" type="ORF">CFOL_v3_00446</name>
</gene>
<dbReference type="AlphaFoldDB" id="A0A1Q3AMC3"/>
<comment type="caution">
    <text evidence="2">The sequence shown here is derived from an EMBL/GenBank/DDBJ whole genome shotgun (WGS) entry which is preliminary data.</text>
</comment>